<protein>
    <recommendedName>
        <fullName evidence="3">Pentatricopeptide repeat-containing protein</fullName>
    </recommendedName>
</protein>
<evidence type="ECO:0008006" key="3">
    <source>
        <dbReference type="Google" id="ProtNLM"/>
    </source>
</evidence>
<dbReference type="AlphaFoldDB" id="A0AAN9KE07"/>
<dbReference type="Proteomes" id="UP001367508">
    <property type="component" value="Unassembled WGS sequence"/>
</dbReference>
<accession>A0AAN9KE07</accession>
<organism evidence="1 2">
    <name type="scientific">Canavalia gladiata</name>
    <name type="common">Sword bean</name>
    <name type="synonym">Dolichos gladiatus</name>
    <dbReference type="NCBI Taxonomy" id="3824"/>
    <lineage>
        <taxon>Eukaryota</taxon>
        <taxon>Viridiplantae</taxon>
        <taxon>Streptophyta</taxon>
        <taxon>Embryophyta</taxon>
        <taxon>Tracheophyta</taxon>
        <taxon>Spermatophyta</taxon>
        <taxon>Magnoliopsida</taxon>
        <taxon>eudicotyledons</taxon>
        <taxon>Gunneridae</taxon>
        <taxon>Pentapetalae</taxon>
        <taxon>rosids</taxon>
        <taxon>fabids</taxon>
        <taxon>Fabales</taxon>
        <taxon>Fabaceae</taxon>
        <taxon>Papilionoideae</taxon>
        <taxon>50 kb inversion clade</taxon>
        <taxon>NPAAA clade</taxon>
        <taxon>indigoferoid/millettioid clade</taxon>
        <taxon>Phaseoleae</taxon>
        <taxon>Canavalia</taxon>
    </lineage>
</organism>
<proteinExistence type="predicted"/>
<gene>
    <name evidence="1" type="ORF">VNO77_33253</name>
</gene>
<keyword evidence="2" id="KW-1185">Reference proteome</keyword>
<dbReference type="Gene3D" id="1.25.40.10">
    <property type="entry name" value="Tetratricopeptide repeat domain"/>
    <property type="match status" value="1"/>
</dbReference>
<name>A0AAN9KE07_CANGL</name>
<evidence type="ECO:0000313" key="2">
    <source>
        <dbReference type="Proteomes" id="UP001367508"/>
    </source>
</evidence>
<comment type="caution">
    <text evidence="1">The sequence shown here is derived from an EMBL/GenBank/DDBJ whole genome shotgun (WGS) entry which is preliminary data.</text>
</comment>
<reference evidence="1 2" key="1">
    <citation type="submission" date="2024-01" db="EMBL/GenBank/DDBJ databases">
        <title>The genomes of 5 underutilized Papilionoideae crops provide insights into root nodulation and disease resistanc.</title>
        <authorList>
            <person name="Jiang F."/>
        </authorList>
    </citation>
    <scope>NUCLEOTIDE SEQUENCE [LARGE SCALE GENOMIC DNA]</scope>
    <source>
        <strain evidence="1">LVBAO_FW01</strain>
        <tissue evidence="1">Leaves</tissue>
    </source>
</reference>
<dbReference type="EMBL" id="JAYMYQ010000008">
    <property type="protein sequence ID" value="KAK7314726.1"/>
    <property type="molecule type" value="Genomic_DNA"/>
</dbReference>
<evidence type="ECO:0000313" key="1">
    <source>
        <dbReference type="EMBL" id="KAK7314726.1"/>
    </source>
</evidence>
<dbReference type="InterPro" id="IPR011990">
    <property type="entry name" value="TPR-like_helical_dom_sf"/>
</dbReference>
<sequence>MKRILCYSAPSNSRCTYNYGYDIPRFCSFLILLLYLPPCPQSPRFYSLRQISRIFHSEHDAATVASFTHMLHMRRPPCVHEFNKVLGLLVKMKHYHTAISLYTEMELKGLCNSGGVLKALEFHHELVAKGFKFDEVIFMGHELGALSTQLAENTTQYLTSKGVILCWNRQSLQDMLDMRMTSISSKEIWINKDGRDGRHILKDCDLFCTGELYPM</sequence>